<name>A0A2W7MM46_9BACI</name>
<proteinExistence type="predicted"/>
<dbReference type="InterPro" id="IPR036866">
    <property type="entry name" value="RibonucZ/Hydroxyglut_hydro"/>
</dbReference>
<dbReference type="PANTHER" id="PTHR47619">
    <property type="entry name" value="METALLO-HYDROLASE YYCJ-RELATED"/>
    <property type="match status" value="1"/>
</dbReference>
<sequence>MIEIKTLATGSKGNCYYVTDGVTPILIECGISFKQIQQKLNFQTTDIAACLVSHEHQDHCKGIDGVLKAGIRCYMSAGTKMAINRDNHHRIKTVENKKQFTVGTWTILPFDVQHDVSEPFGFLLANEDGEKLLFATDTYYIKYKFKGLSHLMIETNYCQSVLDTNVESGRIHPSMRKRVMKSHFSLENVIEFLKANDLSNLQEIWLLHLSDSNSDEELIRNEVAKVTGKLIRIP</sequence>
<evidence type="ECO:0000313" key="3">
    <source>
        <dbReference type="Proteomes" id="UP000248646"/>
    </source>
</evidence>
<evidence type="ECO:0000313" key="2">
    <source>
        <dbReference type="EMBL" id="PZX07935.1"/>
    </source>
</evidence>
<comment type="caution">
    <text evidence="2">The sequence shown here is derived from an EMBL/GenBank/DDBJ whole genome shotgun (WGS) entry which is preliminary data.</text>
</comment>
<dbReference type="SUPFAM" id="SSF56281">
    <property type="entry name" value="Metallo-hydrolase/oxidoreductase"/>
    <property type="match status" value="1"/>
</dbReference>
<dbReference type="InterPro" id="IPR001279">
    <property type="entry name" value="Metallo-B-lactamas"/>
</dbReference>
<dbReference type="Pfam" id="PF12706">
    <property type="entry name" value="Lactamase_B_2"/>
    <property type="match status" value="1"/>
</dbReference>
<protein>
    <submittedName>
        <fullName evidence="2">Phosphoribosyl 1,2-cyclic phosphodiesterase</fullName>
    </submittedName>
</protein>
<evidence type="ECO:0000259" key="1">
    <source>
        <dbReference type="Pfam" id="PF12706"/>
    </source>
</evidence>
<dbReference type="OrthoDB" id="1846420at2"/>
<dbReference type="PANTHER" id="PTHR47619:SF1">
    <property type="entry name" value="EXODEOXYRIBONUCLEASE WALJ"/>
    <property type="match status" value="1"/>
</dbReference>
<dbReference type="Proteomes" id="UP000248646">
    <property type="component" value="Unassembled WGS sequence"/>
</dbReference>
<dbReference type="Gene3D" id="3.60.15.10">
    <property type="entry name" value="Ribonuclease Z/Hydroxyacylglutathione hydrolase-like"/>
    <property type="match status" value="1"/>
</dbReference>
<dbReference type="EMBL" id="QKZI01000001">
    <property type="protein sequence ID" value="PZX07935.1"/>
    <property type="molecule type" value="Genomic_DNA"/>
</dbReference>
<organism evidence="2 3">
    <name type="scientific">Psychrobacillus insolitus</name>
    <dbReference type="NCBI Taxonomy" id="1461"/>
    <lineage>
        <taxon>Bacteria</taxon>
        <taxon>Bacillati</taxon>
        <taxon>Bacillota</taxon>
        <taxon>Bacilli</taxon>
        <taxon>Bacillales</taxon>
        <taxon>Bacillaceae</taxon>
        <taxon>Psychrobacillus</taxon>
    </lineage>
</organism>
<reference evidence="2 3" key="1">
    <citation type="submission" date="2018-06" db="EMBL/GenBank/DDBJ databases">
        <title>Genomic Encyclopedia of Type Strains, Phase IV (KMG-IV): sequencing the most valuable type-strain genomes for metagenomic binning, comparative biology and taxonomic classification.</title>
        <authorList>
            <person name="Goeker M."/>
        </authorList>
    </citation>
    <scope>NUCLEOTIDE SEQUENCE [LARGE SCALE GENOMIC DNA]</scope>
    <source>
        <strain evidence="2 3">DSM 5</strain>
    </source>
</reference>
<dbReference type="AlphaFoldDB" id="A0A2W7MM46"/>
<dbReference type="InterPro" id="IPR052533">
    <property type="entry name" value="WalJ/YycJ-like"/>
</dbReference>
<feature type="domain" description="Metallo-beta-lactamase" evidence="1">
    <location>
        <begin position="25"/>
        <end position="190"/>
    </location>
</feature>
<keyword evidence="3" id="KW-1185">Reference proteome</keyword>
<dbReference type="RefSeq" id="WP_111438538.1">
    <property type="nucleotide sequence ID" value="NZ_QKZI01000001.1"/>
</dbReference>
<accession>A0A2W7MM46</accession>
<gene>
    <name evidence="2" type="ORF">C7437_1011057</name>
</gene>